<comment type="caution">
    <text evidence="4">The sequence shown here is derived from an EMBL/GenBank/DDBJ whole genome shotgun (WGS) entry which is preliminary data.</text>
</comment>
<gene>
    <name evidence="4" type="ORF">ACFPN2_05335</name>
</gene>
<dbReference type="RefSeq" id="WP_380595590.1">
    <property type="nucleotide sequence ID" value="NZ_JBHSDU010000002.1"/>
</dbReference>
<proteinExistence type="inferred from homology"/>
<keyword evidence="3" id="KW-0732">Signal</keyword>
<dbReference type="PANTHER" id="PTHR30097">
    <property type="entry name" value="CATION EFFLUX SYSTEM PROTEIN CUSB"/>
    <property type="match status" value="1"/>
</dbReference>
<feature type="chain" id="PRO_5046988991" evidence="3">
    <location>
        <begin position="24"/>
        <end position="362"/>
    </location>
</feature>
<organism evidence="4 5">
    <name type="scientific">Steroidobacter flavus</name>
    <dbReference type="NCBI Taxonomy" id="1842136"/>
    <lineage>
        <taxon>Bacteria</taxon>
        <taxon>Pseudomonadati</taxon>
        <taxon>Pseudomonadota</taxon>
        <taxon>Gammaproteobacteria</taxon>
        <taxon>Steroidobacterales</taxon>
        <taxon>Steroidobacteraceae</taxon>
        <taxon>Steroidobacter</taxon>
    </lineage>
</organism>
<dbReference type="NCBIfam" id="TIGR01730">
    <property type="entry name" value="RND_mfp"/>
    <property type="match status" value="1"/>
</dbReference>
<dbReference type="EMBL" id="JBHSDU010000002">
    <property type="protein sequence ID" value="MFC4308499.1"/>
    <property type="molecule type" value="Genomic_DNA"/>
</dbReference>
<dbReference type="Gene3D" id="2.40.50.100">
    <property type="match status" value="1"/>
</dbReference>
<comment type="similarity">
    <text evidence="1">Belongs to the membrane fusion protein (MFP) (TC 8.A.1) family.</text>
</comment>
<sequence>MITMPFRSLWVASSLLACGALVACSPQPESAQAEADADSSALVTTAQLHKGSIATTVTGYGTVTPIPGKTRNLTLPQGGLVTEVQVTPGEAVRRGAILMTLTNEPTGRLAYQQSQTGLTFARAELARIKALRAKNLATESQVAAAEKALSDASTSIEAQRELGGGEARSDLKAPFDGIVLDVPVAPGERTAAGAVLVRTIANDSVQILAGFSPQDAHQIAAGMPAFIEPVAGKNPIPARVTHVQAMVNPTSRLVDVALEPVNPAAADLPTSEGARAVVTVANTTSWLAPREAVLRDEAGAYLFQIDNGHAKRINVTTPGAQDQQQVAVEGQLDASLKIAVLGAYELEDGMAVREAPADKAVD</sequence>
<keyword evidence="5" id="KW-1185">Reference proteome</keyword>
<evidence type="ECO:0000256" key="3">
    <source>
        <dbReference type="SAM" id="SignalP"/>
    </source>
</evidence>
<accession>A0ABV8SPW5</accession>
<evidence type="ECO:0000256" key="1">
    <source>
        <dbReference type="ARBA" id="ARBA00009477"/>
    </source>
</evidence>
<dbReference type="PROSITE" id="PS51257">
    <property type="entry name" value="PROKAR_LIPOPROTEIN"/>
    <property type="match status" value="1"/>
</dbReference>
<dbReference type="Proteomes" id="UP001595904">
    <property type="component" value="Unassembled WGS sequence"/>
</dbReference>
<dbReference type="SUPFAM" id="SSF111369">
    <property type="entry name" value="HlyD-like secretion proteins"/>
    <property type="match status" value="1"/>
</dbReference>
<evidence type="ECO:0000313" key="5">
    <source>
        <dbReference type="Proteomes" id="UP001595904"/>
    </source>
</evidence>
<dbReference type="Gene3D" id="2.40.30.170">
    <property type="match status" value="1"/>
</dbReference>
<dbReference type="Gene3D" id="2.40.420.20">
    <property type="match status" value="1"/>
</dbReference>
<feature type="signal peptide" evidence="3">
    <location>
        <begin position="1"/>
        <end position="23"/>
    </location>
</feature>
<dbReference type="InterPro" id="IPR006143">
    <property type="entry name" value="RND_pump_MFP"/>
</dbReference>
<evidence type="ECO:0000256" key="2">
    <source>
        <dbReference type="ARBA" id="ARBA00022448"/>
    </source>
</evidence>
<name>A0ABV8SPW5_9GAMM</name>
<reference evidence="5" key="1">
    <citation type="journal article" date="2019" name="Int. J. Syst. Evol. Microbiol.">
        <title>The Global Catalogue of Microorganisms (GCM) 10K type strain sequencing project: providing services to taxonomists for standard genome sequencing and annotation.</title>
        <authorList>
            <consortium name="The Broad Institute Genomics Platform"/>
            <consortium name="The Broad Institute Genome Sequencing Center for Infectious Disease"/>
            <person name="Wu L."/>
            <person name="Ma J."/>
        </authorList>
    </citation>
    <scope>NUCLEOTIDE SEQUENCE [LARGE SCALE GENOMIC DNA]</scope>
    <source>
        <strain evidence="5">CGMCC 1.10759</strain>
    </source>
</reference>
<evidence type="ECO:0000313" key="4">
    <source>
        <dbReference type="EMBL" id="MFC4308499.1"/>
    </source>
</evidence>
<protein>
    <submittedName>
        <fullName evidence="4">Efflux RND transporter periplasmic adaptor subunit</fullName>
    </submittedName>
</protein>
<dbReference type="Gene3D" id="1.10.287.470">
    <property type="entry name" value="Helix hairpin bin"/>
    <property type="match status" value="1"/>
</dbReference>
<keyword evidence="2" id="KW-0813">Transport</keyword>
<dbReference type="InterPro" id="IPR051909">
    <property type="entry name" value="MFP_Cation_Efflux"/>
</dbReference>
<dbReference type="PANTHER" id="PTHR30097:SF4">
    <property type="entry name" value="SLR6042 PROTEIN"/>
    <property type="match status" value="1"/>
</dbReference>